<gene>
    <name evidence="2" type="ORF">D1O30_12975</name>
</gene>
<keyword evidence="1" id="KW-0456">Lyase</keyword>
<dbReference type="PANTHER" id="PTHR30272:SF1">
    <property type="entry name" value="3-HYDROXYACYL-[ACYL-CARRIER-PROTEIN] DEHYDRATASE"/>
    <property type="match status" value="1"/>
</dbReference>
<evidence type="ECO:0000313" key="2">
    <source>
        <dbReference type="EMBL" id="RNJ50369.1"/>
    </source>
</evidence>
<dbReference type="InterPro" id="IPR013114">
    <property type="entry name" value="FabA_FabZ"/>
</dbReference>
<dbReference type="Pfam" id="PF07977">
    <property type="entry name" value="FabA"/>
    <property type="match status" value="1"/>
</dbReference>
<dbReference type="RefSeq" id="WP_123176309.1">
    <property type="nucleotide sequence ID" value="NZ_QWDD01000001.1"/>
</dbReference>
<accession>A0A3M9XQ01</accession>
<dbReference type="OrthoDB" id="9772788at2"/>
<evidence type="ECO:0000313" key="3">
    <source>
        <dbReference type="Proteomes" id="UP000268623"/>
    </source>
</evidence>
<dbReference type="GO" id="GO:0016829">
    <property type="term" value="F:lyase activity"/>
    <property type="evidence" value="ECO:0007669"/>
    <property type="project" value="UniProtKB-KW"/>
</dbReference>
<evidence type="ECO:0008006" key="4">
    <source>
        <dbReference type="Google" id="ProtNLM"/>
    </source>
</evidence>
<protein>
    <recommendedName>
        <fullName evidence="4">Beta-hydroxyacyl-ACP dehydratase</fullName>
    </recommendedName>
</protein>
<dbReference type="Proteomes" id="UP000268623">
    <property type="component" value="Unassembled WGS sequence"/>
</dbReference>
<organism evidence="2 3">
    <name type="scientific">Methylocystis hirsuta</name>
    <dbReference type="NCBI Taxonomy" id="369798"/>
    <lineage>
        <taxon>Bacteria</taxon>
        <taxon>Pseudomonadati</taxon>
        <taxon>Pseudomonadota</taxon>
        <taxon>Alphaproteobacteria</taxon>
        <taxon>Hyphomicrobiales</taxon>
        <taxon>Methylocystaceae</taxon>
        <taxon>Methylocystis</taxon>
    </lineage>
</organism>
<dbReference type="Gene3D" id="3.10.129.10">
    <property type="entry name" value="Hotdog Thioesterase"/>
    <property type="match status" value="1"/>
</dbReference>
<dbReference type="AlphaFoldDB" id="A0A3M9XQ01"/>
<proteinExistence type="predicted"/>
<dbReference type="PANTHER" id="PTHR30272">
    <property type="entry name" value="3-HYDROXYACYL-[ACYL-CARRIER-PROTEIN] DEHYDRATASE"/>
    <property type="match status" value="1"/>
</dbReference>
<name>A0A3M9XQ01_9HYPH</name>
<evidence type="ECO:0000256" key="1">
    <source>
        <dbReference type="ARBA" id="ARBA00023239"/>
    </source>
</evidence>
<comment type="caution">
    <text evidence="2">The sequence shown here is derived from an EMBL/GenBank/DDBJ whole genome shotgun (WGS) entry which is preliminary data.</text>
</comment>
<dbReference type="EMBL" id="QWDD01000001">
    <property type="protein sequence ID" value="RNJ50369.1"/>
    <property type="molecule type" value="Genomic_DNA"/>
</dbReference>
<sequence>MNRTELLKLLPYGDAFLWIDRCFDIEPGRSIRAEMHYQSGHPILDAHFARGSKFVPGCLIVEQVCQAALALALSQTASKVTYLLGRVEARFEKMVPLSSTILCEVTIKPSATGVIVISGVSSVTGLGQIAKVKAVASPITGIAW</sequence>
<reference evidence="2 3" key="1">
    <citation type="submission" date="2018-08" db="EMBL/GenBank/DDBJ databases">
        <title>Genome sequence of Methylocystis hirsuta CSC1, a methanotroph able to accumulate PHAs.</title>
        <authorList>
            <person name="Bordel S."/>
            <person name="Rodriguez E."/>
            <person name="Gancedo J."/>
            <person name="Munoz R."/>
        </authorList>
    </citation>
    <scope>NUCLEOTIDE SEQUENCE [LARGE SCALE GENOMIC DNA]</scope>
    <source>
        <strain evidence="2 3">CSC1</strain>
    </source>
</reference>
<keyword evidence="3" id="KW-1185">Reference proteome</keyword>
<dbReference type="InterPro" id="IPR029069">
    <property type="entry name" value="HotDog_dom_sf"/>
</dbReference>
<dbReference type="SUPFAM" id="SSF54637">
    <property type="entry name" value="Thioesterase/thiol ester dehydrase-isomerase"/>
    <property type="match status" value="1"/>
</dbReference>